<reference evidence="2 3" key="1">
    <citation type="journal article" date="2016" name="Genome Announc.">
        <title>Complete Genome Sequences of Aerococcus christensenii CCUG 28831T, Aerococcus sanguinicola CCUG 43001T, Aerococcus urinae CCUG 36881T, Aerococcus urinaeequi CCUG 28094T, Aerococcus urinaehominis CCUG 42038 BT, and Aerococcus viridans CCUG 4311T.</title>
        <authorList>
            <person name="Carkaci D."/>
            <person name="Dargis R."/>
            <person name="Nielsen X.C."/>
            <person name="Skovgaard O."/>
            <person name="Fuursted K."/>
            <person name="Christensen J.J."/>
        </authorList>
    </citation>
    <scope>NUCLEOTIDE SEQUENCE [LARGE SCALE GENOMIC DNA]</scope>
    <source>
        <strain evidence="2 3">CCUG42038B</strain>
    </source>
</reference>
<dbReference type="NCBIfam" id="NF037970">
    <property type="entry name" value="vanZ_1"/>
    <property type="match status" value="1"/>
</dbReference>
<reference evidence="3" key="2">
    <citation type="submission" date="2016-01" db="EMBL/GenBank/DDBJ databases">
        <title>Six Aerococcus type strain genome sequencing and assembly using PacBio and Illumina Hiseq.</title>
        <authorList>
            <person name="Carkaci D."/>
            <person name="Dargis R."/>
            <person name="Nielsen X.C."/>
            <person name="Skovgaard O."/>
            <person name="Fuursted K."/>
            <person name="Christensen J.J."/>
        </authorList>
    </citation>
    <scope>NUCLEOTIDE SEQUENCE [LARGE SCALE GENOMIC DNA]</scope>
    <source>
        <strain evidence="3">CCUG42038B</strain>
    </source>
</reference>
<dbReference type="Proteomes" id="UP000062260">
    <property type="component" value="Chromosome"/>
</dbReference>
<sequence length="172" mass="19419">MTKIISRLAWLGLILIPIMLYFSSSMPYEEQSLVPLLQFLLPNQPLHGTLSQISFSYGGEVISIATSSYYHFIEFFIRKGAHLTMFGCLGLMFYLAWMTHIKNGLVLCLTAAGLTFGMAAFDELRQVYTLNRSGMLADVYLDTVGAIVCILLAHLIRWLIGKFQARRTDRVV</sequence>
<protein>
    <recommendedName>
        <fullName evidence="1">VanZ-like domain-containing protein</fullName>
    </recommendedName>
</protein>
<keyword evidence="3" id="KW-1185">Reference proteome</keyword>
<proteinExistence type="predicted"/>
<dbReference type="PIRSF" id="PIRSF019083">
    <property type="entry name" value="UCP019083_VanZ"/>
    <property type="match status" value="1"/>
</dbReference>
<feature type="domain" description="VanZ-like" evidence="1">
    <location>
        <begin position="11"/>
        <end position="156"/>
    </location>
</feature>
<dbReference type="KEGG" id="auh:AWM75_08025"/>
<dbReference type="InterPro" id="IPR006976">
    <property type="entry name" value="VanZ-like"/>
</dbReference>
<dbReference type="OrthoDB" id="291892at2"/>
<evidence type="ECO:0000259" key="1">
    <source>
        <dbReference type="Pfam" id="PF04892"/>
    </source>
</evidence>
<name>A0A0X8FM93_9LACT</name>
<dbReference type="EMBL" id="CP014163">
    <property type="protein sequence ID" value="AMB99918.1"/>
    <property type="molecule type" value="Genomic_DNA"/>
</dbReference>
<gene>
    <name evidence="2" type="ORF">AWM75_08025</name>
</gene>
<dbReference type="STRING" id="128944.AWM75_08025"/>
<dbReference type="Pfam" id="PF04892">
    <property type="entry name" value="VanZ"/>
    <property type="match status" value="1"/>
</dbReference>
<evidence type="ECO:0000313" key="2">
    <source>
        <dbReference type="EMBL" id="AMB99918.1"/>
    </source>
</evidence>
<dbReference type="InterPro" id="IPR016747">
    <property type="entry name" value="Phosphotransbutyrylase"/>
</dbReference>
<dbReference type="RefSeq" id="WP_067980625.1">
    <property type="nucleotide sequence ID" value="NZ_CP014163.1"/>
</dbReference>
<dbReference type="AlphaFoldDB" id="A0A0X8FM93"/>
<evidence type="ECO:0000313" key="3">
    <source>
        <dbReference type="Proteomes" id="UP000062260"/>
    </source>
</evidence>
<organism evidence="2 3">
    <name type="scientific">Aerococcus urinaehominis</name>
    <dbReference type="NCBI Taxonomy" id="128944"/>
    <lineage>
        <taxon>Bacteria</taxon>
        <taxon>Bacillati</taxon>
        <taxon>Bacillota</taxon>
        <taxon>Bacilli</taxon>
        <taxon>Lactobacillales</taxon>
        <taxon>Aerococcaceae</taxon>
        <taxon>Aerococcus</taxon>
    </lineage>
</organism>
<accession>A0A0X8FM93</accession>